<dbReference type="InterPro" id="IPR022185">
    <property type="entry name" value="DUF3712"/>
</dbReference>
<feature type="compositionally biased region" description="Basic and acidic residues" evidence="1">
    <location>
        <begin position="1"/>
        <end position="10"/>
    </location>
</feature>
<dbReference type="PANTHER" id="PTHR35895">
    <property type="entry name" value="CHROMOSOME 16, WHOLE GENOME SHOTGUN SEQUENCE"/>
    <property type="match status" value="1"/>
</dbReference>
<proteinExistence type="predicted"/>
<gene>
    <name evidence="3" type="ORF">FA14DRAFT_34929</name>
</gene>
<organism evidence="3 4">
    <name type="scientific">Meira miltonrushii</name>
    <dbReference type="NCBI Taxonomy" id="1280837"/>
    <lineage>
        <taxon>Eukaryota</taxon>
        <taxon>Fungi</taxon>
        <taxon>Dikarya</taxon>
        <taxon>Basidiomycota</taxon>
        <taxon>Ustilaginomycotina</taxon>
        <taxon>Exobasidiomycetes</taxon>
        <taxon>Exobasidiales</taxon>
        <taxon>Brachybasidiaceae</taxon>
        <taxon>Meira</taxon>
    </lineage>
</organism>
<keyword evidence="4" id="KW-1185">Reference proteome</keyword>
<feature type="compositionally biased region" description="Polar residues" evidence="1">
    <location>
        <begin position="777"/>
        <end position="788"/>
    </location>
</feature>
<feature type="compositionally biased region" description="Basic and acidic residues" evidence="1">
    <location>
        <begin position="2612"/>
        <end position="2621"/>
    </location>
</feature>
<dbReference type="InterPro" id="IPR046368">
    <property type="entry name" value="Tag1"/>
</dbReference>
<dbReference type="InParanoid" id="A0A316VBF1"/>
<feature type="transmembrane region" description="Helical" evidence="2">
    <location>
        <begin position="64"/>
        <end position="92"/>
    </location>
</feature>
<feature type="region of interest" description="Disordered" evidence="1">
    <location>
        <begin position="777"/>
        <end position="812"/>
    </location>
</feature>
<dbReference type="PANTHER" id="PTHR35895:SF1">
    <property type="entry name" value="LIPID-BINDING SERUM GLYCOPROTEIN C-TERMINAL DOMAIN-CONTAINING PROTEIN"/>
    <property type="match status" value="1"/>
</dbReference>
<reference evidence="3 4" key="1">
    <citation type="journal article" date="2018" name="Mol. Biol. Evol.">
        <title>Broad Genomic Sampling Reveals a Smut Pathogenic Ancestry of the Fungal Clade Ustilaginomycotina.</title>
        <authorList>
            <person name="Kijpornyongpan T."/>
            <person name="Mondo S.J."/>
            <person name="Barry K."/>
            <person name="Sandor L."/>
            <person name="Lee J."/>
            <person name="Lipzen A."/>
            <person name="Pangilinan J."/>
            <person name="LaButti K."/>
            <person name="Hainaut M."/>
            <person name="Henrissat B."/>
            <person name="Grigoriev I.V."/>
            <person name="Spatafora J.W."/>
            <person name="Aime M.C."/>
        </authorList>
    </citation>
    <scope>NUCLEOTIDE SEQUENCE [LARGE SCALE GENOMIC DNA]</scope>
    <source>
        <strain evidence="3 4">MCA 3882</strain>
    </source>
</reference>
<feature type="region of interest" description="Disordered" evidence="1">
    <location>
        <begin position="2601"/>
        <end position="2621"/>
    </location>
</feature>
<dbReference type="Pfam" id="PF12505">
    <property type="entry name" value="DUF3712"/>
    <property type="match status" value="6"/>
</dbReference>
<protein>
    <submittedName>
        <fullName evidence="3">Uncharacterized protein</fullName>
    </submittedName>
</protein>
<name>A0A316VBF1_9BASI</name>
<dbReference type="GO" id="GO:0000329">
    <property type="term" value="C:fungal-type vacuole membrane"/>
    <property type="evidence" value="ECO:0007669"/>
    <property type="project" value="InterPro"/>
</dbReference>
<dbReference type="OrthoDB" id="10039566at2759"/>
<keyword evidence="2" id="KW-0472">Membrane</keyword>
<sequence>MSAENVRRDSSSYGSQNELVQRRGRGSQDSRGRQQSDMYQPGMPIGYMAARGTPYERKYFTRKLGFCCLFLAPPILLVVGAIALVPVLWAIAKHALHTAQLHVYESNITDIKNDSFPITIFGQAKKTGIFPAKLYFRKPVDVYWMTTGTPMRELHLGYFNLAPLGAAAGHATINQLTEFHITDVEGFGEFSKFLVTQPQFTWKTVCDEVHAEGFAFFPVYKELKFVKHVIFNGIDNFHDIKILDLQLPGDDPAGGITAIATSSLVNPSPFGVQVGTLNLGLYYKDHYVGPVSVHNLNLTTGTNVVTLSGRVLPYPDNQTALNILGELFTNYINGDLSIVEGRGISTQQANGDIISWLTTGLQELRAQIPFVPPQPINPIKGITIDYVSLVYSRELPYNPDLFSNDLKGKLAIPFGFSLNVVDLSTLLNIISNGAEIGTVYSPYGNSSSVVYLQTERETAADITIALPPSRLSLPNNTDAAKKQLIEFQNNFLYSASASFDSTGSAKAITDTPVGRILLNGIRFSVGTGLTGLSGLTKYPTIINSVDVVGGAPDAISLVVGTTVVNPSNLNLSTGDATFQLENQVVVGNVTLPGLNLKIGRNDINATSYFDPNRSPLGIEALNRFVSGLDTNLNITGFSGSSEIVSLVPSLEGIRLNATLPGLQQKIVQAANLTVLDTTGITNDIANSHVSAYNPFTAPLTITHISANASSHGIYIANIDTALNFPAAGRAITISPVVPLALNLYPPDLFALVRALAIQSGQNPAYIDGVVQLGGFTLTPTTDQNNGTAPASKRSIDEEEEQPLEKRSEEDADSYILEEDNEMAQILMGVGSNPGIYGDHESTFERDELEEQTDGLAKRAHPLVYDPILQKRDNLYTGFDLTTYVAKAFSVATADLTIISDVVIGEYGTTLTFSQNDVPLGTDVTLFKLLPVLALPIVQRIVDGAVLNIDRVTITEARPDGFTASLQGALTNAGPFDGVVTFPSGLTIFWEGRSLTQTAFPNVTLVGDLGSSINVQVEGQIPDVDFFTQFLEYAIVNPSFVWNIRGENITVGALGIIIPGVTINKDVQLTGLNGLTGQVIINSFDVPANAPGGLALTAISTINNPAQVGVSLTRFGTNIMMNDTMIGPAGAADAFTLQALAVTQVPLAGTINRQNSQEGLAALSEVFTRFVHNQNTNLMVLGEYAGPEDVVWLNQGIKALKVQVALPAQDFQVIRLVSINQLSLFFTVPSAYAPMSDTTNTSANFFLPFAFPVGISTVAGPFIANYLNQDMAVLNIPQSPSTTNVEARILYLAFQNVPFAVYDPAHQTFSQFVADVTREKQVTFNLHGSATGTATTNAGDLTISDIPFNLNTNILGLQNLNSVPAKVADLDVYHGYPTYLDVRITTFLTNPSDISIGAGDVSFGALYTDKLIGTALINNIFLVPGNNSIPTQLLYMPIGAENVAAGQTVLENYVQNITSDAVVAGTSQTTPIDSLKQGLGQISLTAAIPPLDKLIVIQAALEVPKDIAQTGVASASVIIANPFTASINIINLIAQANFEGITIGNINQNLAATNNIIHAPGHQNTQTQEVPININIDPKVLIRFILAAANTYGVSLGPLPPFFQEVLDLPSTATTISPYPDSTPPPCDSGTAFDTLGAILKLLAPLQTSIPIQSVLKIDDYQTNLNFIQQPVPTKTDNTALYLVGPAGAPLIQLVVNASTLIANRANATKLTNEGFQATIMGALQANAPADAYIEFPDPVEIIFQGTQIAEIALPGLCNIHTIGIPDLLTTGQLTITNQDAFTNFAYYLLTEPSFQWTLISRTVSVRALGIKFSNVYLEKQIQLDAFNGLPGIKITEFNAPSDTDDTINIVTTAAIPSPASLGVELGMATFELFFNGVDLGQASSNGLFLAYKATTSAVLTGFLIRQNSQNGVDQLGILFSQFLGGKDSILSAHGKSVVGPYSGGQEISWLSNAFRRFSTNVVLPGHIYQIIYSIVLSDLTAVVPYPGMDSFHLEASNNKTTAMFANPFGFHLTALEAGPQITITYTGIDAAQINLPLAPVVSSGTSTGQQVPLVIDFKNQLLSAIDQGAFEAFLAKLADTPSVDFGLKGTTSVKAQLSIGDPVITGIPFNVTTEFKGINSFNQVATVSNVTVDDPTPEYIGIHLIAGLFNPTAVNLYTNGLSLPVIYKGPGNPYLGRATTGAVGIFPGQNNIDILFEFVIPSTEPERTQAEEVLTLYLQPTDFMTEGKGNSIPLQINGKASTDPPLSPYPSLEEALEGIIADTTLMGIGSAIAKQADIYVPPSAVLETIIAALQAGVDGLGSVLGGIANVTGILNGLAGKEQSANGGDAGNIYFYAYLTAINDIPSALQITHIEGPVYDAEDPTFLLATLDTVPGFEFDLPAALATSKPDGEHQSPEVRHIKLETSLITALGHLHPLNVKITITTGISGPNGQYIIPSVQYEQHNIPANYFLAFGETGQAGLPVNGLSGLGDLINAITGSPELKPILDPLLSALGLGSQLPSQVNGLPGAVNSVLCSLLHIGVCPTTASSTSSSAVSVPSADVSGAASTVSSVASSVASKVESAGSSVVSEAASKVSGVASTAGGIVGSVVGGVLGGGGRRRDVAEPAITPKAERRNGASIDPEERGVEILMKLARLAEENIAKKDENSPLAGSKIFERGEFQI</sequence>
<keyword evidence="2" id="KW-0812">Transmembrane</keyword>
<evidence type="ECO:0000256" key="1">
    <source>
        <dbReference type="SAM" id="MobiDB-lite"/>
    </source>
</evidence>
<evidence type="ECO:0000256" key="2">
    <source>
        <dbReference type="SAM" id="Phobius"/>
    </source>
</evidence>
<dbReference type="STRING" id="1280837.A0A316VBF1"/>
<evidence type="ECO:0000313" key="4">
    <source>
        <dbReference type="Proteomes" id="UP000245771"/>
    </source>
</evidence>
<dbReference type="GeneID" id="37024010"/>
<keyword evidence="2" id="KW-1133">Transmembrane helix</keyword>
<dbReference type="RefSeq" id="XP_025355174.1">
    <property type="nucleotide sequence ID" value="XM_025502229.1"/>
</dbReference>
<feature type="region of interest" description="Disordered" evidence="1">
    <location>
        <begin position="1"/>
        <end position="44"/>
    </location>
</feature>
<evidence type="ECO:0000313" key="3">
    <source>
        <dbReference type="EMBL" id="PWN34872.1"/>
    </source>
</evidence>
<accession>A0A316VBF1</accession>
<dbReference type="Proteomes" id="UP000245771">
    <property type="component" value="Unassembled WGS sequence"/>
</dbReference>
<dbReference type="EMBL" id="KZ819603">
    <property type="protein sequence ID" value="PWN34872.1"/>
    <property type="molecule type" value="Genomic_DNA"/>
</dbReference>